<dbReference type="InterPro" id="IPR007512">
    <property type="entry name" value="Mic10"/>
</dbReference>
<keyword evidence="6 9" id="KW-1133">Transmembrane helix</keyword>
<feature type="transmembrane region" description="Helical" evidence="9">
    <location>
        <begin position="35"/>
        <end position="54"/>
    </location>
</feature>
<evidence type="ECO:0000256" key="3">
    <source>
        <dbReference type="ARBA" id="ARBA00006792"/>
    </source>
</evidence>
<comment type="caution">
    <text evidence="10">The sequence shown here is derived from an EMBL/GenBank/DDBJ whole genome shotgun (WGS) entry which is preliminary data.</text>
</comment>
<comment type="subunit">
    <text evidence="9">Component of the mitochondrial contact site and cristae organizing system (MICOS) complex.</text>
</comment>
<evidence type="ECO:0000256" key="1">
    <source>
        <dbReference type="ARBA" id="ARBA00002689"/>
    </source>
</evidence>
<name>A0ABQ8FP39_9FUNG</name>
<sequence>MTIPTTDGVNQRDTLASLPSEELLARKWDKCLSNFAIKSGVGLTVGIGLSFLLFKRRGWPIGLATGFGAGMAYSQCSQSLAIPTTSSSVASTKQ</sequence>
<evidence type="ECO:0000313" key="10">
    <source>
        <dbReference type="EMBL" id="KAH6601620.1"/>
    </source>
</evidence>
<dbReference type="PANTHER" id="PTHR21304:SF0">
    <property type="entry name" value="MICOS COMPLEX SUBUNIT MIC10"/>
    <property type="match status" value="1"/>
</dbReference>
<evidence type="ECO:0000256" key="9">
    <source>
        <dbReference type="RuleBase" id="RU363011"/>
    </source>
</evidence>
<keyword evidence="11" id="KW-1185">Reference proteome</keyword>
<comment type="function">
    <text evidence="1 9">Component of the MICOS complex, a large protein complex of the mitochondrial inner membrane that plays crucial roles in the maintenance of crista junctions, inner membrane architecture, and formation of contact sites to the outer membrane.</text>
</comment>
<evidence type="ECO:0000256" key="7">
    <source>
        <dbReference type="ARBA" id="ARBA00023128"/>
    </source>
</evidence>
<keyword evidence="8 9" id="KW-0472">Membrane</keyword>
<gene>
    <name evidence="10" type="ORF">BASA50_001478</name>
</gene>
<organism evidence="10 11">
    <name type="scientific">Batrachochytrium salamandrivorans</name>
    <dbReference type="NCBI Taxonomy" id="1357716"/>
    <lineage>
        <taxon>Eukaryota</taxon>
        <taxon>Fungi</taxon>
        <taxon>Fungi incertae sedis</taxon>
        <taxon>Chytridiomycota</taxon>
        <taxon>Chytridiomycota incertae sedis</taxon>
        <taxon>Chytridiomycetes</taxon>
        <taxon>Rhizophydiales</taxon>
        <taxon>Rhizophydiales incertae sedis</taxon>
        <taxon>Batrachochytrium</taxon>
    </lineage>
</organism>
<evidence type="ECO:0000256" key="4">
    <source>
        <dbReference type="ARBA" id="ARBA00022692"/>
    </source>
</evidence>
<comment type="subcellular location">
    <subcellularLocation>
        <location evidence="2 9">Mitochondrion inner membrane</location>
        <topology evidence="2 9">Single-pass membrane protein</topology>
    </subcellularLocation>
</comment>
<keyword evidence="5 9" id="KW-0999">Mitochondrion inner membrane</keyword>
<reference evidence="10 11" key="1">
    <citation type="submission" date="2021-02" db="EMBL/GenBank/DDBJ databases">
        <title>Variation within the Batrachochytrium salamandrivorans European outbreak.</title>
        <authorList>
            <person name="Kelly M."/>
            <person name="Pasmans F."/>
            <person name="Shea T.P."/>
            <person name="Munoz J.F."/>
            <person name="Carranza S."/>
            <person name="Cuomo C.A."/>
            <person name="Martel A."/>
        </authorList>
    </citation>
    <scope>NUCLEOTIDE SEQUENCE [LARGE SCALE GENOMIC DNA]</scope>
    <source>
        <strain evidence="10 11">AMFP18/2</strain>
    </source>
</reference>
<evidence type="ECO:0000256" key="2">
    <source>
        <dbReference type="ARBA" id="ARBA00004434"/>
    </source>
</evidence>
<evidence type="ECO:0000256" key="6">
    <source>
        <dbReference type="ARBA" id="ARBA00022989"/>
    </source>
</evidence>
<evidence type="ECO:0000256" key="5">
    <source>
        <dbReference type="ARBA" id="ARBA00022792"/>
    </source>
</evidence>
<evidence type="ECO:0000256" key="8">
    <source>
        <dbReference type="ARBA" id="ARBA00023136"/>
    </source>
</evidence>
<dbReference type="EMBL" id="JAFCIX010000002">
    <property type="protein sequence ID" value="KAH6601620.1"/>
    <property type="molecule type" value="Genomic_DNA"/>
</dbReference>
<evidence type="ECO:0000313" key="11">
    <source>
        <dbReference type="Proteomes" id="UP001648503"/>
    </source>
</evidence>
<proteinExistence type="inferred from homology"/>
<keyword evidence="4 9" id="KW-0812">Transmembrane</keyword>
<dbReference type="Proteomes" id="UP001648503">
    <property type="component" value="Unassembled WGS sequence"/>
</dbReference>
<comment type="similarity">
    <text evidence="3 9">Belongs to the MICOS complex subunit Mic10 family.</text>
</comment>
<dbReference type="Pfam" id="PF04418">
    <property type="entry name" value="DUF543"/>
    <property type="match status" value="1"/>
</dbReference>
<protein>
    <recommendedName>
        <fullName evidence="9">MICOS complex subunit MIC10</fullName>
    </recommendedName>
</protein>
<accession>A0ABQ8FP39</accession>
<dbReference type="PANTHER" id="PTHR21304">
    <property type="entry name" value="MICOS COMPLEX SUBUNIT MIC10"/>
    <property type="match status" value="1"/>
</dbReference>
<keyword evidence="7 9" id="KW-0496">Mitochondrion</keyword>